<name>A0A4X1W4I6_PIG</name>
<protein>
    <submittedName>
        <fullName evidence="1">Uncharacterized protein</fullName>
    </submittedName>
</protein>
<evidence type="ECO:0000313" key="1">
    <source>
        <dbReference type="Ensembl" id="ENSSSCP00070049076.1"/>
    </source>
</evidence>
<evidence type="ECO:0000313" key="2">
    <source>
        <dbReference type="Proteomes" id="UP000314985"/>
    </source>
</evidence>
<proteinExistence type="predicted"/>
<reference evidence="1 2" key="1">
    <citation type="submission" date="2017-08" db="EMBL/GenBank/DDBJ databases">
        <title>USMARCv1.0.</title>
        <authorList>
            <person name="Hannum G.I."/>
            <person name="Koren S."/>
            <person name="Schroeder S.G."/>
            <person name="Chin S.C."/>
            <person name="Nonneman D.J."/>
            <person name="Becker S.A."/>
            <person name="Rosen B.D."/>
            <person name="Bickhart D.M."/>
            <person name="Putnam N.H."/>
            <person name="Green R.E."/>
            <person name="Tuggle C.K."/>
            <person name="Liu H."/>
            <person name="Rohrer G.A."/>
            <person name="Warr A."/>
            <person name="Hall R."/>
            <person name="Kim K."/>
            <person name="Hume D.A."/>
            <person name="Talbot R."/>
            <person name="Chow W."/>
            <person name="Howe K."/>
            <person name="Schwartz A.S."/>
            <person name="Watson M."/>
            <person name="Archibald A.L."/>
            <person name="Phillippy A.M."/>
            <person name="Smith T.P.L."/>
        </authorList>
    </citation>
    <scope>NUCLEOTIDE SEQUENCE [LARGE SCALE GENOMIC DNA]</scope>
</reference>
<sequence>MKEHFKFEHQQRISPWLSSSNKSQNLTDVCFLYYTE</sequence>
<dbReference type="Proteomes" id="UP000314985">
    <property type="component" value="Chromosome 18"/>
</dbReference>
<dbReference type="Ensembl" id="ENSSSCT00070057731.1">
    <property type="protein sequence ID" value="ENSSSCP00070049076.1"/>
    <property type="gene ID" value="ENSSSCG00070028776.1"/>
</dbReference>
<organism evidence="1 2">
    <name type="scientific">Sus scrofa</name>
    <name type="common">Pig</name>
    <dbReference type="NCBI Taxonomy" id="9823"/>
    <lineage>
        <taxon>Eukaryota</taxon>
        <taxon>Metazoa</taxon>
        <taxon>Chordata</taxon>
        <taxon>Craniata</taxon>
        <taxon>Vertebrata</taxon>
        <taxon>Euteleostomi</taxon>
        <taxon>Mammalia</taxon>
        <taxon>Eutheria</taxon>
        <taxon>Laurasiatheria</taxon>
        <taxon>Artiodactyla</taxon>
        <taxon>Suina</taxon>
        <taxon>Suidae</taxon>
        <taxon>Sus</taxon>
    </lineage>
</organism>
<accession>A0A4X1W4I6</accession>
<dbReference type="AlphaFoldDB" id="A0A4X1W4I6"/>
<reference evidence="1" key="2">
    <citation type="submission" date="2025-08" db="UniProtKB">
        <authorList>
            <consortium name="Ensembl"/>
        </authorList>
    </citation>
    <scope>IDENTIFICATION</scope>
</reference>